<keyword evidence="3" id="KW-1185">Reference proteome</keyword>
<dbReference type="AlphaFoldDB" id="A0A7Y8VRE6"/>
<proteinExistence type="predicted"/>
<accession>A0A7Y8VRE6</accession>
<gene>
    <name evidence="2" type="ORF">HW270_03615</name>
</gene>
<dbReference type="Proteomes" id="UP000526307">
    <property type="component" value="Unassembled WGS sequence"/>
</dbReference>
<dbReference type="RefSeq" id="WP_178978355.1">
    <property type="nucleotide sequence ID" value="NZ_JABXYR010000001.1"/>
</dbReference>
<reference evidence="2 3" key="1">
    <citation type="submission" date="2020-06" db="EMBL/GenBank/DDBJ databases">
        <title>Mogibacterium timidum strain W9173 genomic sequence.</title>
        <authorList>
            <person name="Wade W.G."/>
            <person name="Johnston C.D."/>
            <person name="Chen T."/>
            <person name="Dewhirst F.E."/>
        </authorList>
    </citation>
    <scope>NUCLEOTIDE SEQUENCE [LARGE SCALE GENOMIC DNA]</scope>
    <source>
        <strain evidence="2 3">W9173</strain>
    </source>
</reference>
<dbReference type="EMBL" id="JABXYR010000001">
    <property type="protein sequence ID" value="NWO23169.1"/>
    <property type="molecule type" value="Genomic_DNA"/>
</dbReference>
<feature type="region of interest" description="Disordered" evidence="1">
    <location>
        <begin position="50"/>
        <end position="91"/>
    </location>
</feature>
<sequence length="91" mass="9969">MYKVIRGFFDLEDYKDTKSGRVYHEYVEGDEYPRAGVDPGAERVALLASDDNLQGEPLIESVGGPTDAVDPEDEPGEDESGEKTDSKSGKK</sequence>
<feature type="compositionally biased region" description="Basic and acidic residues" evidence="1">
    <location>
        <begin position="81"/>
        <end position="91"/>
    </location>
</feature>
<evidence type="ECO:0000313" key="2">
    <source>
        <dbReference type="EMBL" id="NWO23169.1"/>
    </source>
</evidence>
<protein>
    <submittedName>
        <fullName evidence="2">Uncharacterized protein</fullName>
    </submittedName>
</protein>
<name>A0A7Y8VRE6_9FIRM</name>
<evidence type="ECO:0000313" key="3">
    <source>
        <dbReference type="Proteomes" id="UP000526307"/>
    </source>
</evidence>
<feature type="compositionally biased region" description="Acidic residues" evidence="1">
    <location>
        <begin position="69"/>
        <end position="80"/>
    </location>
</feature>
<evidence type="ECO:0000256" key="1">
    <source>
        <dbReference type="SAM" id="MobiDB-lite"/>
    </source>
</evidence>
<organism evidence="2 3">
    <name type="scientific">Mogibacterium timidum</name>
    <dbReference type="NCBI Taxonomy" id="35519"/>
    <lineage>
        <taxon>Bacteria</taxon>
        <taxon>Bacillati</taxon>
        <taxon>Bacillota</taxon>
        <taxon>Clostridia</taxon>
        <taxon>Peptostreptococcales</taxon>
        <taxon>Anaerovoracaceae</taxon>
        <taxon>Mogibacterium</taxon>
    </lineage>
</organism>
<comment type="caution">
    <text evidence="2">The sequence shown here is derived from an EMBL/GenBank/DDBJ whole genome shotgun (WGS) entry which is preliminary data.</text>
</comment>